<dbReference type="Pfam" id="PF00069">
    <property type="entry name" value="Pkinase"/>
    <property type="match status" value="1"/>
</dbReference>
<keyword evidence="3" id="KW-0808">Transferase</keyword>
<dbReference type="GO" id="GO:0004674">
    <property type="term" value="F:protein serine/threonine kinase activity"/>
    <property type="evidence" value="ECO:0007669"/>
    <property type="project" value="UniProtKB-KW"/>
</dbReference>
<dbReference type="Proteomes" id="UP000585614">
    <property type="component" value="Unassembled WGS sequence"/>
</dbReference>
<dbReference type="Gene3D" id="1.10.510.10">
    <property type="entry name" value="Transferase(Phosphotransferase) domain 1"/>
    <property type="match status" value="1"/>
</dbReference>
<sequence>MSNDLAAISTNEEPDIDHYKLLNTIGQGSFAKVRLARHSLMGTDVAVKVIHQQGSCRHLEFHCLRVLNYPNTVKLFEVIETQKTLYLVMERVHRLDMHGYLTNHDRLNENKAQGIFRQLVSALEYCHQRGIVHWNLKPENVLLDSEWNANVRELA</sequence>
<keyword evidence="5" id="KW-0418">Kinase</keyword>
<evidence type="ECO:0000256" key="6">
    <source>
        <dbReference type="ARBA" id="ARBA00022840"/>
    </source>
</evidence>
<evidence type="ECO:0000259" key="10">
    <source>
        <dbReference type="PROSITE" id="PS50011"/>
    </source>
</evidence>
<comment type="catalytic activity">
    <reaction evidence="7">
        <text>L-threonyl-[protein] + ATP = O-phospho-L-threonyl-[protein] + ADP + H(+)</text>
        <dbReference type="Rhea" id="RHEA:46608"/>
        <dbReference type="Rhea" id="RHEA-COMP:11060"/>
        <dbReference type="Rhea" id="RHEA-COMP:11605"/>
        <dbReference type="ChEBI" id="CHEBI:15378"/>
        <dbReference type="ChEBI" id="CHEBI:30013"/>
        <dbReference type="ChEBI" id="CHEBI:30616"/>
        <dbReference type="ChEBI" id="CHEBI:61977"/>
        <dbReference type="ChEBI" id="CHEBI:456216"/>
        <dbReference type="EC" id="2.7.11.1"/>
    </reaction>
</comment>
<evidence type="ECO:0000256" key="9">
    <source>
        <dbReference type="PROSITE-ProRule" id="PRU10141"/>
    </source>
</evidence>
<dbReference type="FunFam" id="3.30.200.20:FF:000003">
    <property type="entry name" value="Non-specific serine/threonine protein kinase"/>
    <property type="match status" value="1"/>
</dbReference>
<evidence type="ECO:0000256" key="7">
    <source>
        <dbReference type="ARBA" id="ARBA00047899"/>
    </source>
</evidence>
<feature type="binding site" evidence="9">
    <location>
        <position position="48"/>
    </location>
    <ligand>
        <name>ATP</name>
        <dbReference type="ChEBI" id="CHEBI:30616"/>
    </ligand>
</feature>
<dbReference type="GO" id="GO:0005737">
    <property type="term" value="C:cytoplasm"/>
    <property type="evidence" value="ECO:0007669"/>
    <property type="project" value="TreeGrafter"/>
</dbReference>
<protein>
    <recommendedName>
        <fullName evidence="1">non-specific serine/threonine protein kinase</fullName>
        <ecNumber evidence="1">2.7.11.1</ecNumber>
    </recommendedName>
</protein>
<keyword evidence="6 9" id="KW-0067">ATP-binding</keyword>
<evidence type="ECO:0000313" key="12">
    <source>
        <dbReference type="Proteomes" id="UP000585614"/>
    </source>
</evidence>
<dbReference type="PROSITE" id="PS50011">
    <property type="entry name" value="PROTEIN_KINASE_DOM"/>
    <property type="match status" value="1"/>
</dbReference>
<comment type="catalytic activity">
    <reaction evidence="8">
        <text>L-seryl-[protein] + ATP = O-phospho-L-seryl-[protein] + ADP + H(+)</text>
        <dbReference type="Rhea" id="RHEA:17989"/>
        <dbReference type="Rhea" id="RHEA-COMP:9863"/>
        <dbReference type="Rhea" id="RHEA-COMP:11604"/>
        <dbReference type="ChEBI" id="CHEBI:15378"/>
        <dbReference type="ChEBI" id="CHEBI:29999"/>
        <dbReference type="ChEBI" id="CHEBI:30616"/>
        <dbReference type="ChEBI" id="CHEBI:83421"/>
        <dbReference type="ChEBI" id="CHEBI:456216"/>
        <dbReference type="EC" id="2.7.11.1"/>
    </reaction>
</comment>
<dbReference type="GO" id="GO:0035556">
    <property type="term" value="P:intracellular signal transduction"/>
    <property type="evidence" value="ECO:0007669"/>
    <property type="project" value="TreeGrafter"/>
</dbReference>
<dbReference type="SMART" id="SM00220">
    <property type="entry name" value="S_TKc"/>
    <property type="match status" value="1"/>
</dbReference>
<evidence type="ECO:0000256" key="1">
    <source>
        <dbReference type="ARBA" id="ARBA00012513"/>
    </source>
</evidence>
<dbReference type="PANTHER" id="PTHR24346">
    <property type="entry name" value="MAP/MICROTUBULE AFFINITY-REGULATING KINASE"/>
    <property type="match status" value="1"/>
</dbReference>
<keyword evidence="4 9" id="KW-0547">Nucleotide-binding</keyword>
<dbReference type="InterPro" id="IPR017441">
    <property type="entry name" value="Protein_kinase_ATP_BS"/>
</dbReference>
<dbReference type="PROSITE" id="PS00107">
    <property type="entry name" value="PROTEIN_KINASE_ATP"/>
    <property type="match status" value="1"/>
</dbReference>
<dbReference type="SUPFAM" id="SSF56112">
    <property type="entry name" value="Protein kinase-like (PK-like)"/>
    <property type="match status" value="1"/>
</dbReference>
<evidence type="ECO:0000256" key="5">
    <source>
        <dbReference type="ARBA" id="ARBA00022777"/>
    </source>
</evidence>
<feature type="domain" description="Protein kinase" evidence="10">
    <location>
        <begin position="19"/>
        <end position="155"/>
    </location>
</feature>
<keyword evidence="2" id="KW-0723">Serine/threonine-protein kinase</keyword>
<dbReference type="EC" id="2.7.11.1" evidence="1"/>
<organism evidence="11 12">
    <name type="scientific">Rhinolophus ferrumequinum</name>
    <name type="common">Greater horseshoe bat</name>
    <dbReference type="NCBI Taxonomy" id="59479"/>
    <lineage>
        <taxon>Eukaryota</taxon>
        <taxon>Metazoa</taxon>
        <taxon>Chordata</taxon>
        <taxon>Craniata</taxon>
        <taxon>Vertebrata</taxon>
        <taxon>Euteleostomi</taxon>
        <taxon>Mammalia</taxon>
        <taxon>Eutheria</taxon>
        <taxon>Laurasiatheria</taxon>
        <taxon>Chiroptera</taxon>
        <taxon>Yinpterochiroptera</taxon>
        <taxon>Rhinolophoidea</taxon>
        <taxon>Rhinolophidae</taxon>
        <taxon>Rhinolophinae</taxon>
        <taxon>Rhinolophus</taxon>
    </lineage>
</organism>
<evidence type="ECO:0000256" key="4">
    <source>
        <dbReference type="ARBA" id="ARBA00022741"/>
    </source>
</evidence>
<dbReference type="InterPro" id="IPR000719">
    <property type="entry name" value="Prot_kinase_dom"/>
</dbReference>
<dbReference type="InterPro" id="IPR011009">
    <property type="entry name" value="Kinase-like_dom_sf"/>
</dbReference>
<gene>
    <name evidence="11" type="ORF">mRhiFer1_010296</name>
</gene>
<dbReference type="PANTHER" id="PTHR24346:SF82">
    <property type="entry name" value="KP78A-RELATED"/>
    <property type="match status" value="1"/>
</dbReference>
<name>A0A7J7X5P9_RHIFE</name>
<dbReference type="AlphaFoldDB" id="A0A7J7X5P9"/>
<evidence type="ECO:0000256" key="8">
    <source>
        <dbReference type="ARBA" id="ARBA00048679"/>
    </source>
</evidence>
<evidence type="ECO:0000256" key="2">
    <source>
        <dbReference type="ARBA" id="ARBA00022527"/>
    </source>
</evidence>
<evidence type="ECO:0000256" key="3">
    <source>
        <dbReference type="ARBA" id="ARBA00022679"/>
    </source>
</evidence>
<accession>A0A7J7X5P9</accession>
<evidence type="ECO:0000313" key="11">
    <source>
        <dbReference type="EMBL" id="KAF6344932.1"/>
    </source>
</evidence>
<dbReference type="EMBL" id="JACAGC010000009">
    <property type="protein sequence ID" value="KAF6344932.1"/>
    <property type="molecule type" value="Genomic_DNA"/>
</dbReference>
<reference evidence="11 12" key="1">
    <citation type="journal article" date="2020" name="Nature">
        <title>Six reference-quality genomes reveal evolution of bat adaptations.</title>
        <authorList>
            <person name="Jebb D."/>
            <person name="Huang Z."/>
            <person name="Pippel M."/>
            <person name="Hughes G.M."/>
            <person name="Lavrichenko K."/>
            <person name="Devanna P."/>
            <person name="Winkler S."/>
            <person name="Jermiin L.S."/>
            <person name="Skirmuntt E.C."/>
            <person name="Katzourakis A."/>
            <person name="Burkitt-Gray L."/>
            <person name="Ray D.A."/>
            <person name="Sullivan K.A.M."/>
            <person name="Roscito J.G."/>
            <person name="Kirilenko B.M."/>
            <person name="Davalos L.M."/>
            <person name="Corthals A.P."/>
            <person name="Power M.L."/>
            <person name="Jones G."/>
            <person name="Ransome R.D."/>
            <person name="Dechmann D.K.N."/>
            <person name="Locatelli A.G."/>
            <person name="Puechmaille S.J."/>
            <person name="Fedrigo O."/>
            <person name="Jarvis E.D."/>
            <person name="Hiller M."/>
            <person name="Vernes S.C."/>
            <person name="Myers E.W."/>
            <person name="Teeling E.C."/>
        </authorList>
    </citation>
    <scope>NUCLEOTIDE SEQUENCE [LARGE SCALE GENOMIC DNA]</scope>
    <source>
        <strain evidence="11">MRhiFer1</strain>
        <tissue evidence="11">Lung</tissue>
    </source>
</reference>
<proteinExistence type="predicted"/>
<comment type="caution">
    <text evidence="11">The sequence shown here is derived from an EMBL/GenBank/DDBJ whole genome shotgun (WGS) entry which is preliminary data.</text>
</comment>
<dbReference type="GO" id="GO:0005524">
    <property type="term" value="F:ATP binding"/>
    <property type="evidence" value="ECO:0007669"/>
    <property type="project" value="UniProtKB-UniRule"/>
</dbReference>